<accession>A0A7H8R0M1</accession>
<evidence type="ECO:0000313" key="2">
    <source>
        <dbReference type="Proteomes" id="UP000509510"/>
    </source>
</evidence>
<sequence>MLFSQCAELINPATSRGLPPNLVAEEPSQSFIWKGTDIMVAALQAELGFLANPVGNHVQTAEMGNQSINSLALISGRYTLEAIQTLSQLSAAHLVACCQALDLRTMSCKYLGTMATIFKDMTSEAFSGIC</sequence>
<dbReference type="Pfam" id="PF00221">
    <property type="entry name" value="Lyase_aromatic"/>
    <property type="match status" value="1"/>
</dbReference>
<dbReference type="AlphaFoldDB" id="A0A7H8R0M1"/>
<dbReference type="OrthoDB" id="10051290at2759"/>
<evidence type="ECO:0000313" key="1">
    <source>
        <dbReference type="EMBL" id="QKX59295.1"/>
    </source>
</evidence>
<name>A0A7H8R0M1_TALRU</name>
<dbReference type="InterPro" id="IPR008948">
    <property type="entry name" value="L-Aspartase-like"/>
</dbReference>
<keyword evidence="2" id="KW-1185">Reference proteome</keyword>
<dbReference type="InterPro" id="IPR001106">
    <property type="entry name" value="Aromatic_Lyase"/>
</dbReference>
<dbReference type="Gene3D" id="1.20.200.10">
    <property type="entry name" value="Fumarase/aspartase (Central domain)"/>
    <property type="match status" value="1"/>
</dbReference>
<reference evidence="2" key="1">
    <citation type="submission" date="2020-06" db="EMBL/GenBank/DDBJ databases">
        <title>A chromosome-scale genome assembly of Talaromyces rugulosus W13939.</title>
        <authorList>
            <person name="Wang B."/>
            <person name="Guo L."/>
            <person name="Ye K."/>
            <person name="Wang L."/>
        </authorList>
    </citation>
    <scope>NUCLEOTIDE SEQUENCE [LARGE SCALE GENOMIC DNA]</scope>
    <source>
        <strain evidence="2">W13939</strain>
    </source>
</reference>
<dbReference type="PANTHER" id="PTHR10362">
    <property type="entry name" value="HISTIDINE AMMONIA-LYASE"/>
    <property type="match status" value="1"/>
</dbReference>
<dbReference type="KEGG" id="trg:TRUGW13939_06427"/>
<dbReference type="SUPFAM" id="SSF48557">
    <property type="entry name" value="L-aspartase-like"/>
    <property type="match status" value="1"/>
</dbReference>
<organism evidence="1 2">
    <name type="scientific">Talaromyces rugulosus</name>
    <name type="common">Penicillium rugulosum</name>
    <dbReference type="NCBI Taxonomy" id="121627"/>
    <lineage>
        <taxon>Eukaryota</taxon>
        <taxon>Fungi</taxon>
        <taxon>Dikarya</taxon>
        <taxon>Ascomycota</taxon>
        <taxon>Pezizomycotina</taxon>
        <taxon>Eurotiomycetes</taxon>
        <taxon>Eurotiomycetidae</taxon>
        <taxon>Eurotiales</taxon>
        <taxon>Trichocomaceae</taxon>
        <taxon>Talaromyces</taxon>
        <taxon>Talaromyces sect. Islandici</taxon>
    </lineage>
</organism>
<dbReference type="Proteomes" id="UP000509510">
    <property type="component" value="Chromosome III"/>
</dbReference>
<dbReference type="EMBL" id="CP055900">
    <property type="protein sequence ID" value="QKX59295.1"/>
    <property type="molecule type" value="Genomic_DNA"/>
</dbReference>
<dbReference type="GO" id="GO:0003824">
    <property type="term" value="F:catalytic activity"/>
    <property type="evidence" value="ECO:0007669"/>
    <property type="project" value="InterPro"/>
</dbReference>
<dbReference type="RefSeq" id="XP_035345473.1">
    <property type="nucleotide sequence ID" value="XM_035489580.1"/>
</dbReference>
<evidence type="ECO:0008006" key="3">
    <source>
        <dbReference type="Google" id="ProtNLM"/>
    </source>
</evidence>
<proteinExistence type="predicted"/>
<protein>
    <recommendedName>
        <fullName evidence="3">Phenylalanine ammonia-lyase</fullName>
    </recommendedName>
</protein>
<gene>
    <name evidence="1" type="ORF">TRUGW13939_06427</name>
</gene>
<dbReference type="GeneID" id="55993922"/>